<dbReference type="SUPFAM" id="SSF56436">
    <property type="entry name" value="C-type lectin-like"/>
    <property type="match status" value="1"/>
</dbReference>
<comment type="caution">
    <text evidence="2">The sequence shown here is derived from an EMBL/GenBank/DDBJ whole genome shotgun (WGS) entry which is preliminary data.</text>
</comment>
<organism evidence="2 3">
    <name type="scientific">Orchesella cincta</name>
    <name type="common">Springtail</name>
    <name type="synonym">Podura cincta</name>
    <dbReference type="NCBI Taxonomy" id="48709"/>
    <lineage>
        <taxon>Eukaryota</taxon>
        <taxon>Metazoa</taxon>
        <taxon>Ecdysozoa</taxon>
        <taxon>Arthropoda</taxon>
        <taxon>Hexapoda</taxon>
        <taxon>Collembola</taxon>
        <taxon>Entomobryomorpha</taxon>
        <taxon>Entomobryoidea</taxon>
        <taxon>Orchesellidae</taxon>
        <taxon>Orchesellinae</taxon>
        <taxon>Orchesella</taxon>
    </lineage>
</organism>
<name>A0A1D2M730_ORCCI</name>
<dbReference type="InterPro" id="IPR016187">
    <property type="entry name" value="CTDL_fold"/>
</dbReference>
<protein>
    <submittedName>
        <fullName evidence="2">C-type lectin domain family 2 member D5</fullName>
    </submittedName>
</protein>
<reference evidence="2 3" key="1">
    <citation type="journal article" date="2016" name="Genome Biol. Evol.">
        <title>Gene Family Evolution Reflects Adaptation to Soil Environmental Stressors in the Genome of the Collembolan Orchesella cincta.</title>
        <authorList>
            <person name="Faddeeva-Vakhrusheva A."/>
            <person name="Derks M.F."/>
            <person name="Anvar S.Y."/>
            <person name="Agamennone V."/>
            <person name="Suring W."/>
            <person name="Smit S."/>
            <person name="van Straalen N.M."/>
            <person name="Roelofs D."/>
        </authorList>
    </citation>
    <scope>NUCLEOTIDE SEQUENCE [LARGE SCALE GENOMIC DNA]</scope>
    <source>
        <tissue evidence="2">Mixed pool</tissue>
    </source>
</reference>
<dbReference type="Gene3D" id="3.10.100.10">
    <property type="entry name" value="Mannose-Binding Protein A, subunit A"/>
    <property type="match status" value="1"/>
</dbReference>
<evidence type="ECO:0000313" key="2">
    <source>
        <dbReference type="EMBL" id="ODM88790.1"/>
    </source>
</evidence>
<sequence length="105" mass="11699">MKSVSFVAVTVYLAVMQWSECTNLPQHASSQGGSPRLVNLGTVDSKSYFSDQTHRNWTMAKTHCQSLGMDLATIITPAQITFLKNAYNTTTFVGHHWIDAKDSFE</sequence>
<gene>
    <name evidence="2" type="ORF">Ocin01_17894</name>
</gene>
<evidence type="ECO:0000313" key="3">
    <source>
        <dbReference type="Proteomes" id="UP000094527"/>
    </source>
</evidence>
<dbReference type="GO" id="GO:0030246">
    <property type="term" value="F:carbohydrate binding"/>
    <property type="evidence" value="ECO:0007669"/>
    <property type="project" value="UniProtKB-KW"/>
</dbReference>
<proteinExistence type="predicted"/>
<dbReference type="Proteomes" id="UP000094527">
    <property type="component" value="Unassembled WGS sequence"/>
</dbReference>
<keyword evidence="2" id="KW-0430">Lectin</keyword>
<dbReference type="InterPro" id="IPR016186">
    <property type="entry name" value="C-type_lectin-like/link_sf"/>
</dbReference>
<feature type="signal peptide" evidence="1">
    <location>
        <begin position="1"/>
        <end position="21"/>
    </location>
</feature>
<evidence type="ECO:0000256" key="1">
    <source>
        <dbReference type="SAM" id="SignalP"/>
    </source>
</evidence>
<keyword evidence="1" id="KW-0732">Signal</keyword>
<keyword evidence="3" id="KW-1185">Reference proteome</keyword>
<dbReference type="CDD" id="cd00037">
    <property type="entry name" value="CLECT"/>
    <property type="match status" value="1"/>
</dbReference>
<feature type="chain" id="PRO_5008903541" evidence="1">
    <location>
        <begin position="22"/>
        <end position="105"/>
    </location>
</feature>
<dbReference type="AlphaFoldDB" id="A0A1D2M730"/>
<dbReference type="OrthoDB" id="6340082at2759"/>
<accession>A0A1D2M730</accession>
<dbReference type="EMBL" id="LJIJ01003181">
    <property type="protein sequence ID" value="ODM88790.1"/>
    <property type="molecule type" value="Genomic_DNA"/>
</dbReference>